<feature type="compositionally biased region" description="Polar residues" evidence="1">
    <location>
        <begin position="108"/>
        <end position="121"/>
    </location>
</feature>
<sequence length="1011" mass="107677">MLIVQQQRNIVVLVLVMVGVCGVACQSPEARPSEWASPVGSESGTVKAPFDVDAVIRQVHFAYRPEQDGWRGGHSTYEVKATSQGITLTPLFVTGLEQEDRERPEEPSQLSESPTEVSQGTPLMLGTVRVARGDTALSVDEPRGEVVSDGHLTFHHGEFIEHLRNSEQGVEQSWSFDAPPSGRGELRVHIPVTGLVYTQTSEQGLHFADARTGLGFRYGHGTWVDGKGQRTPVRASFVEGQIQLRVPESVLASSAYPAVLDPVVTQEMFIDGRLVTADTTVRTNAAVAFNGTHYLVVWRNVRGNLSSIYGTRVSTSGTVIDTSGIVVSNGPGLTTIPFVASNGTDFYVVWAQNSYTWRVMGTQVSASGAVAIPGGERLSSSALSQYWPRVASNGTDYLVVWYRYSNSSDADVFGRRVSSTGLLDTVEIPIATASAYNELAPSVASNGTVYLVGWGDERGGYSRPYATRVSNAGVVLDGTGFLLTNVDTLQSSVTVASNGQDFLAVWVDYRSGSHRDLYGTRVAAAGTVVDASGFAIGADPNANESYPALASDGTNYLVAWSAWSTSNSTFQNLASRVLSSGSSPVQDSPSLVLSPSGGAYKYPSVSKASSGYFVAWEGNGSTPSATNLYSAWVSSTGTVTAGSGFPVTPPVASLYQTEPAVASNGSNYLVVWMENNAQVYGARVTREGGTIDVPPLAITSSVRERQSPSVASNGTDYFVTWMDYRDINWDIYGARVLGSGPSSSAVLDPSGIAVSTDPAFQNAPHVGALGTGYLVVWRHDVGGRGDVYGARVSSAGVVLDTSGIAIATSTVEHYTPRVVSNGSHYFVVWAEYQSTTAWDIAGARVSSAGVVMDTSGIPISTAIREQYDPDVASNGTDFFVVWADYRSGSNNDIYGARVSSAGVVQDTSGLALCTETVQQFSPKVVWDGTNYLAAWADYRWDSYWDVFASQVTSSGTVVTPGGFGVVYNARETEPHLALASGGGQQSFVTFSRYDTEPNTGSRRIRGQFVGF</sequence>
<organism evidence="2 3">
    <name type="scientific">Hyalangium minutum</name>
    <dbReference type="NCBI Taxonomy" id="394096"/>
    <lineage>
        <taxon>Bacteria</taxon>
        <taxon>Pseudomonadati</taxon>
        <taxon>Myxococcota</taxon>
        <taxon>Myxococcia</taxon>
        <taxon>Myxococcales</taxon>
        <taxon>Cystobacterineae</taxon>
        <taxon>Archangiaceae</taxon>
        <taxon>Hyalangium</taxon>
    </lineage>
</organism>
<dbReference type="Proteomes" id="UP000028725">
    <property type="component" value="Unassembled WGS sequence"/>
</dbReference>
<dbReference type="STRING" id="394096.DB31_8994"/>
<dbReference type="AlphaFoldDB" id="A0A085WGG7"/>
<keyword evidence="3" id="KW-1185">Reference proteome</keyword>
<evidence type="ECO:0000313" key="2">
    <source>
        <dbReference type="EMBL" id="KFE66780.1"/>
    </source>
</evidence>
<evidence type="ECO:0000313" key="3">
    <source>
        <dbReference type="Proteomes" id="UP000028725"/>
    </source>
</evidence>
<comment type="caution">
    <text evidence="2">The sequence shown here is derived from an EMBL/GenBank/DDBJ whole genome shotgun (WGS) entry which is preliminary data.</text>
</comment>
<protein>
    <submittedName>
        <fullName evidence="2">Uncharacterized protein</fullName>
    </submittedName>
</protein>
<name>A0A085WGG7_9BACT</name>
<evidence type="ECO:0000256" key="1">
    <source>
        <dbReference type="SAM" id="MobiDB-lite"/>
    </source>
</evidence>
<reference evidence="2 3" key="1">
    <citation type="submission" date="2014-04" db="EMBL/GenBank/DDBJ databases">
        <title>Genome assembly of Hyalangium minutum DSM 14724.</title>
        <authorList>
            <person name="Sharma G."/>
            <person name="Subramanian S."/>
        </authorList>
    </citation>
    <scope>NUCLEOTIDE SEQUENCE [LARGE SCALE GENOMIC DNA]</scope>
    <source>
        <strain evidence="2 3">DSM 14724</strain>
    </source>
</reference>
<accession>A0A085WGG7</accession>
<dbReference type="EMBL" id="JMCB01000009">
    <property type="protein sequence ID" value="KFE66780.1"/>
    <property type="molecule type" value="Genomic_DNA"/>
</dbReference>
<proteinExistence type="predicted"/>
<dbReference type="PATRIC" id="fig|394096.3.peg.5022"/>
<gene>
    <name evidence="2" type="ORF">DB31_8994</name>
</gene>
<feature type="region of interest" description="Disordered" evidence="1">
    <location>
        <begin position="97"/>
        <end position="121"/>
    </location>
</feature>